<dbReference type="EMBL" id="CP012673">
    <property type="protein sequence ID" value="AUX43471.1"/>
    <property type="molecule type" value="Genomic_DNA"/>
</dbReference>
<sequence length="411" mass="42935">MIVSLVEQHASVAAFLWFRREGAVRAPHYTLASLCELDERLEAQIDGLRVAGAEGWKAASAALAEERNGGLFVALVLALEGRQIRGIARLLDLAAEEPARLDELVAALGWTPWEALAPLLPGFLDVGCPPLLRRIGLAGCAAHRRDPGAALEQGLYEGDVGLRSRALRAAGELYRADLAAQVAHDMSAADEACRFWATWTSGLFGHPGAVEGLWPFAVGGGPFAERAVSLAMRLVDPAAGLGWLEALGARPECARFACLGAAALADAGALQFLLRAARVPALARIAAEGVSAITGLAVKGALAGKAPEGFSAGPSEDPGDDNVAMDPDEHLPWPDVGALTARCQAAIAGMPRGVRHLGGRPMTADVLREVVREGTQPRRAGAAEELAVRTRKGPVFEVRAPGARQRAALGG</sequence>
<organism evidence="1 2">
    <name type="scientific">Sorangium cellulosum</name>
    <name type="common">Polyangium cellulosum</name>
    <dbReference type="NCBI Taxonomy" id="56"/>
    <lineage>
        <taxon>Bacteria</taxon>
        <taxon>Pseudomonadati</taxon>
        <taxon>Myxococcota</taxon>
        <taxon>Polyangia</taxon>
        <taxon>Polyangiales</taxon>
        <taxon>Polyangiaceae</taxon>
        <taxon>Sorangium</taxon>
    </lineage>
</organism>
<dbReference type="NCBIfam" id="TIGR02270">
    <property type="entry name" value="TIGR02270 family protein"/>
    <property type="match status" value="1"/>
</dbReference>
<name>A0A2L0EVZ3_SORCE</name>
<reference evidence="1 2" key="1">
    <citation type="submission" date="2015-09" db="EMBL/GenBank/DDBJ databases">
        <title>Sorangium comparison.</title>
        <authorList>
            <person name="Zaburannyi N."/>
            <person name="Bunk B."/>
            <person name="Overmann J."/>
            <person name="Mueller R."/>
        </authorList>
    </citation>
    <scope>NUCLEOTIDE SEQUENCE [LARGE SCALE GENOMIC DNA]</scope>
    <source>
        <strain evidence="1 2">So ce26</strain>
    </source>
</reference>
<evidence type="ECO:0008006" key="3">
    <source>
        <dbReference type="Google" id="ProtNLM"/>
    </source>
</evidence>
<evidence type="ECO:0000313" key="1">
    <source>
        <dbReference type="EMBL" id="AUX43471.1"/>
    </source>
</evidence>
<accession>A0A2L0EVZ3</accession>
<dbReference type="Proteomes" id="UP000238348">
    <property type="component" value="Chromosome"/>
</dbReference>
<protein>
    <recommendedName>
        <fullName evidence="3">TIGR02270 family protein</fullName>
    </recommendedName>
</protein>
<proteinExistence type="predicted"/>
<dbReference type="RefSeq" id="WP_104982143.1">
    <property type="nucleotide sequence ID" value="NZ_CP012673.1"/>
</dbReference>
<dbReference type="AlphaFoldDB" id="A0A2L0EVZ3"/>
<dbReference type="InterPro" id="IPR011959">
    <property type="entry name" value="CHP02270"/>
</dbReference>
<gene>
    <name evidence="1" type="ORF">SOCE26_049200</name>
</gene>
<evidence type="ECO:0000313" key="2">
    <source>
        <dbReference type="Proteomes" id="UP000238348"/>
    </source>
</evidence>
<dbReference type="OrthoDB" id="8089803at2"/>